<feature type="non-terminal residue" evidence="1">
    <location>
        <position position="515"/>
    </location>
</feature>
<organism evidence="1">
    <name type="scientific">marine sediment metagenome</name>
    <dbReference type="NCBI Taxonomy" id="412755"/>
    <lineage>
        <taxon>unclassified sequences</taxon>
        <taxon>metagenomes</taxon>
        <taxon>ecological metagenomes</taxon>
    </lineage>
</organism>
<evidence type="ECO:0000313" key="1">
    <source>
        <dbReference type="EMBL" id="KKM28014.1"/>
    </source>
</evidence>
<dbReference type="AlphaFoldDB" id="A0A0F9J6J7"/>
<proteinExistence type="predicted"/>
<sequence length="515" mass="55620">MGRNRVAPPIKNGDWGSVRRAIARLSTVILGSEATPQFAGITLGNTGLHLLDTDESHDLIIKPGSDLSADRILTLTTGDAARTITLSGNPTLDDWFDQSVKVAASPTFAGATLGGVVIPDLFNSTLEPSGFVDRVATLSWDDGTQTLTITGDHDIYIKGVKTTKSTDSIQIANTTGLHWIYYDAAGTLVSNTAQPDFALPWMATVYWNTTPGFDKGLIGEERHSIVLDWDTHHYLHETVGSRYQSGMAGTFDATTLTVEAGAWHDEDIEHTPAQQTTCDVLYKNGSAAWEWDAGVSIYYKLNGTALRYNNGNDLADCTSNRYMAMWIFATNDINTPMVALMGQRQDTTIKNARANNTYEALSFGELPFAEMKLLYRVILRSTGSPPTYVETQDHRTVLNLPAGTYVATDHGTLTGLLNDDHTQYIKDAEFTQDSGILVGTGSGIFQEETGATLRTSLGLGTGDTPTFTGLTLSNLTQGSVVFAGASGVLSQDNSNIFWDDTNKRLGIGTASDMLA</sequence>
<name>A0A0F9J6J7_9ZZZZ</name>
<accession>A0A0F9J6J7</accession>
<comment type="caution">
    <text evidence="1">The sequence shown here is derived from an EMBL/GenBank/DDBJ whole genome shotgun (WGS) entry which is preliminary data.</text>
</comment>
<gene>
    <name evidence="1" type="ORF">LCGC14_1568950</name>
</gene>
<reference evidence="1" key="1">
    <citation type="journal article" date="2015" name="Nature">
        <title>Complex archaea that bridge the gap between prokaryotes and eukaryotes.</title>
        <authorList>
            <person name="Spang A."/>
            <person name="Saw J.H."/>
            <person name="Jorgensen S.L."/>
            <person name="Zaremba-Niedzwiedzka K."/>
            <person name="Martijn J."/>
            <person name="Lind A.E."/>
            <person name="van Eijk R."/>
            <person name="Schleper C."/>
            <person name="Guy L."/>
            <person name="Ettema T.J."/>
        </authorList>
    </citation>
    <scope>NUCLEOTIDE SEQUENCE</scope>
</reference>
<protein>
    <submittedName>
        <fullName evidence="1">Uncharacterized protein</fullName>
    </submittedName>
</protein>
<dbReference type="EMBL" id="LAZR01012210">
    <property type="protein sequence ID" value="KKM28014.1"/>
    <property type="molecule type" value="Genomic_DNA"/>
</dbReference>